<keyword evidence="4" id="KW-1185">Reference proteome</keyword>
<evidence type="ECO:0000256" key="1">
    <source>
        <dbReference type="SAM" id="Phobius"/>
    </source>
</evidence>
<evidence type="ECO:0000313" key="4">
    <source>
        <dbReference type="Proteomes" id="UP000481861"/>
    </source>
</evidence>
<keyword evidence="1" id="KW-0812">Transmembrane</keyword>
<reference evidence="3 4" key="1">
    <citation type="submission" date="2020-01" db="EMBL/GenBank/DDBJ databases">
        <authorList>
            <consortium name="DOE Joint Genome Institute"/>
            <person name="Haridas S."/>
            <person name="Albert R."/>
            <person name="Binder M."/>
            <person name="Bloem J."/>
            <person name="Labutti K."/>
            <person name="Salamov A."/>
            <person name="Andreopoulos B."/>
            <person name="Baker S.E."/>
            <person name="Barry K."/>
            <person name="Bills G."/>
            <person name="Bluhm B.H."/>
            <person name="Cannon C."/>
            <person name="Castanera R."/>
            <person name="Culley D.E."/>
            <person name="Daum C."/>
            <person name="Ezra D."/>
            <person name="Gonzalez J.B."/>
            <person name="Henrissat B."/>
            <person name="Kuo A."/>
            <person name="Liang C."/>
            <person name="Lipzen A."/>
            <person name="Lutzoni F."/>
            <person name="Magnuson J."/>
            <person name="Mondo S."/>
            <person name="Nolan M."/>
            <person name="Ohm R."/>
            <person name="Pangilinan J."/>
            <person name="Park H.-J.H."/>
            <person name="Ramirez L."/>
            <person name="Alfaro M."/>
            <person name="Sun H."/>
            <person name="Tritt A."/>
            <person name="Yoshinaga Y."/>
            <person name="Zwiers L.-H.L."/>
            <person name="Turgeon B.G."/>
            <person name="Goodwin S.B."/>
            <person name="Spatafora J.W."/>
            <person name="Crous P.W."/>
            <person name="Grigoriev I.V."/>
        </authorList>
    </citation>
    <scope>NUCLEOTIDE SEQUENCE [LARGE SCALE GENOMIC DNA]</scope>
    <source>
        <strain evidence="3 4">CBS 611.86</strain>
    </source>
</reference>
<comment type="caution">
    <text evidence="3">The sequence shown here is derived from an EMBL/GenBank/DDBJ whole genome shotgun (WGS) entry which is preliminary data.</text>
</comment>
<keyword evidence="1" id="KW-0472">Membrane</keyword>
<dbReference type="Proteomes" id="UP000481861">
    <property type="component" value="Unassembled WGS sequence"/>
</dbReference>
<organism evidence="3 4">
    <name type="scientific">Massariosphaeria phaeospora</name>
    <dbReference type="NCBI Taxonomy" id="100035"/>
    <lineage>
        <taxon>Eukaryota</taxon>
        <taxon>Fungi</taxon>
        <taxon>Dikarya</taxon>
        <taxon>Ascomycota</taxon>
        <taxon>Pezizomycotina</taxon>
        <taxon>Dothideomycetes</taxon>
        <taxon>Pleosporomycetidae</taxon>
        <taxon>Pleosporales</taxon>
        <taxon>Pleosporales incertae sedis</taxon>
        <taxon>Massariosphaeria</taxon>
    </lineage>
</organism>
<feature type="signal peptide" evidence="2">
    <location>
        <begin position="1"/>
        <end position="22"/>
    </location>
</feature>
<sequence>MICTQLIIGLLSCSCVTFPCQSERFESLVRPRALTPWRTPTVTISLSSFCCLIIILSPTFSPRYGFQCLSALLCFFFSFLGGLDSATFDWTSTI</sequence>
<dbReference type="EMBL" id="JAADJZ010000019">
    <property type="protein sequence ID" value="KAF2868534.1"/>
    <property type="molecule type" value="Genomic_DNA"/>
</dbReference>
<name>A0A7C8I1Q4_9PLEO</name>
<evidence type="ECO:0000313" key="3">
    <source>
        <dbReference type="EMBL" id="KAF2868534.1"/>
    </source>
</evidence>
<feature type="chain" id="PRO_5028980370" evidence="2">
    <location>
        <begin position="23"/>
        <end position="94"/>
    </location>
</feature>
<feature type="transmembrane region" description="Helical" evidence="1">
    <location>
        <begin position="38"/>
        <end position="57"/>
    </location>
</feature>
<gene>
    <name evidence="3" type="ORF">BDV95DRAFT_131440</name>
</gene>
<accession>A0A7C8I1Q4</accession>
<dbReference type="AlphaFoldDB" id="A0A7C8I1Q4"/>
<keyword evidence="1" id="KW-1133">Transmembrane helix</keyword>
<protein>
    <submittedName>
        <fullName evidence="3">Uncharacterized protein</fullName>
    </submittedName>
</protein>
<keyword evidence="2" id="KW-0732">Signal</keyword>
<feature type="transmembrane region" description="Helical" evidence="1">
    <location>
        <begin position="64"/>
        <end position="83"/>
    </location>
</feature>
<evidence type="ECO:0000256" key="2">
    <source>
        <dbReference type="SAM" id="SignalP"/>
    </source>
</evidence>
<proteinExistence type="predicted"/>